<sequence length="125" mass="14326">ELPYCTTLLHRSSKRKKYYIHRLSNGNIDRGDIIQKNCPVKFYKFIPRDLEACPFVAIVCVGTHNHPPPPPEKIPADIKLNLQTLITQAIEDNNIITPHYIQSSNLIQAYFKSETLSEIHQSLNS</sequence>
<evidence type="ECO:0000313" key="2">
    <source>
        <dbReference type="Proteomes" id="UP000789920"/>
    </source>
</evidence>
<dbReference type="EMBL" id="CAJVQC010153257">
    <property type="protein sequence ID" value="CAG8846871.1"/>
    <property type="molecule type" value="Genomic_DNA"/>
</dbReference>
<name>A0ACA9ST89_9GLOM</name>
<feature type="non-terminal residue" evidence="1">
    <location>
        <position position="1"/>
    </location>
</feature>
<comment type="caution">
    <text evidence="1">The sequence shown here is derived from an EMBL/GenBank/DDBJ whole genome shotgun (WGS) entry which is preliminary data.</text>
</comment>
<accession>A0ACA9ST89</accession>
<dbReference type="Proteomes" id="UP000789920">
    <property type="component" value="Unassembled WGS sequence"/>
</dbReference>
<proteinExistence type="predicted"/>
<protein>
    <submittedName>
        <fullName evidence="1">640_t:CDS:1</fullName>
    </submittedName>
</protein>
<organism evidence="1 2">
    <name type="scientific">Racocetra persica</name>
    <dbReference type="NCBI Taxonomy" id="160502"/>
    <lineage>
        <taxon>Eukaryota</taxon>
        <taxon>Fungi</taxon>
        <taxon>Fungi incertae sedis</taxon>
        <taxon>Mucoromycota</taxon>
        <taxon>Glomeromycotina</taxon>
        <taxon>Glomeromycetes</taxon>
        <taxon>Diversisporales</taxon>
        <taxon>Gigasporaceae</taxon>
        <taxon>Racocetra</taxon>
    </lineage>
</organism>
<gene>
    <name evidence="1" type="ORF">RPERSI_LOCUS34356</name>
</gene>
<reference evidence="1" key="1">
    <citation type="submission" date="2021-06" db="EMBL/GenBank/DDBJ databases">
        <authorList>
            <person name="Kallberg Y."/>
            <person name="Tangrot J."/>
            <person name="Rosling A."/>
        </authorList>
    </citation>
    <scope>NUCLEOTIDE SEQUENCE</scope>
    <source>
        <strain evidence="1">MA461A</strain>
    </source>
</reference>
<evidence type="ECO:0000313" key="1">
    <source>
        <dbReference type="EMBL" id="CAG8846871.1"/>
    </source>
</evidence>
<keyword evidence="2" id="KW-1185">Reference proteome</keyword>
<feature type="non-terminal residue" evidence="1">
    <location>
        <position position="125"/>
    </location>
</feature>